<dbReference type="InterPro" id="IPR029338">
    <property type="entry name" value="TSSC4"/>
</dbReference>
<feature type="compositionally biased region" description="Basic and acidic residues" evidence="7">
    <location>
        <begin position="80"/>
        <end position="92"/>
    </location>
</feature>
<evidence type="ECO:0000256" key="3">
    <source>
        <dbReference type="ARBA" id="ARBA00022692"/>
    </source>
</evidence>
<keyword evidence="10" id="KW-1185">Reference proteome</keyword>
<evidence type="ECO:0000259" key="8">
    <source>
        <dbReference type="Pfam" id="PF04547"/>
    </source>
</evidence>
<keyword evidence="3 6" id="KW-0812">Transmembrane</keyword>
<reference evidence="9" key="1">
    <citation type="submission" date="2023-03" db="EMBL/GenBank/DDBJ databases">
        <title>Electrophorus voltai genome.</title>
        <authorList>
            <person name="Bian C."/>
        </authorList>
    </citation>
    <scope>NUCLEOTIDE SEQUENCE</scope>
    <source>
        <strain evidence="9">CB-2022</strain>
        <tissue evidence="9">Muscle</tissue>
    </source>
</reference>
<dbReference type="Pfam" id="PF04547">
    <property type="entry name" value="Anoctamin"/>
    <property type="match status" value="1"/>
</dbReference>
<dbReference type="EMBL" id="JAROKS010000007">
    <property type="protein sequence ID" value="KAK1802049.1"/>
    <property type="molecule type" value="Genomic_DNA"/>
</dbReference>
<evidence type="ECO:0000256" key="5">
    <source>
        <dbReference type="ARBA" id="ARBA00023136"/>
    </source>
</evidence>
<feature type="transmembrane region" description="Helical" evidence="6">
    <location>
        <begin position="585"/>
        <end position="603"/>
    </location>
</feature>
<dbReference type="GO" id="GO:0005886">
    <property type="term" value="C:plasma membrane"/>
    <property type="evidence" value="ECO:0007669"/>
    <property type="project" value="TreeGrafter"/>
</dbReference>
<evidence type="ECO:0000256" key="6">
    <source>
        <dbReference type="RuleBase" id="RU280814"/>
    </source>
</evidence>
<comment type="caution">
    <text evidence="9">The sequence shown here is derived from an EMBL/GenBank/DDBJ whole genome shotgun (WGS) entry which is preliminary data.</text>
</comment>
<feature type="transmembrane region" description="Helical" evidence="6">
    <location>
        <begin position="506"/>
        <end position="536"/>
    </location>
</feature>
<accession>A0AAD8ZME4</accession>
<feature type="transmembrane region" description="Helical" evidence="6">
    <location>
        <begin position="936"/>
        <end position="963"/>
    </location>
</feature>
<comment type="similarity">
    <text evidence="2 6">Belongs to the anoctamin family.</text>
</comment>
<dbReference type="InterPro" id="IPR049452">
    <property type="entry name" value="Anoctamin_TM"/>
</dbReference>
<feature type="transmembrane region" description="Helical" evidence="6">
    <location>
        <begin position="889"/>
        <end position="915"/>
    </location>
</feature>
<evidence type="ECO:0000256" key="4">
    <source>
        <dbReference type="ARBA" id="ARBA00022989"/>
    </source>
</evidence>
<dbReference type="PANTHER" id="PTHR12308:SF37">
    <property type="entry name" value="ANOCTAMIN-9"/>
    <property type="match status" value="1"/>
</dbReference>
<feature type="transmembrane region" description="Helical" evidence="6">
    <location>
        <begin position="657"/>
        <end position="683"/>
    </location>
</feature>
<evidence type="ECO:0000313" key="9">
    <source>
        <dbReference type="EMBL" id="KAK1802049.1"/>
    </source>
</evidence>
<proteinExistence type="inferred from homology"/>
<dbReference type="PANTHER" id="PTHR12308">
    <property type="entry name" value="ANOCTAMIN"/>
    <property type="match status" value="1"/>
</dbReference>
<feature type="region of interest" description="Disordered" evidence="7">
    <location>
        <begin position="71"/>
        <end position="165"/>
    </location>
</feature>
<feature type="transmembrane region" description="Helical" evidence="6">
    <location>
        <begin position="703"/>
        <end position="725"/>
    </location>
</feature>
<dbReference type="InterPro" id="IPR007632">
    <property type="entry name" value="Anoctamin"/>
</dbReference>
<evidence type="ECO:0000256" key="1">
    <source>
        <dbReference type="ARBA" id="ARBA00004141"/>
    </source>
</evidence>
<feature type="domain" description="Anoctamin transmembrane" evidence="8">
    <location>
        <begin position="499"/>
        <end position="1044"/>
    </location>
</feature>
<protein>
    <recommendedName>
        <fullName evidence="6">Anoctamin</fullName>
    </recommendedName>
</protein>
<evidence type="ECO:0000256" key="2">
    <source>
        <dbReference type="ARBA" id="ARBA00009671"/>
    </source>
</evidence>
<feature type="region of interest" description="Disordered" evidence="7">
    <location>
        <begin position="320"/>
        <end position="375"/>
    </location>
</feature>
<dbReference type="GO" id="GO:0005254">
    <property type="term" value="F:chloride channel activity"/>
    <property type="evidence" value="ECO:0007669"/>
    <property type="project" value="TreeGrafter"/>
</dbReference>
<comment type="subcellular location">
    <subcellularLocation>
        <location evidence="1 6">Membrane</location>
        <topology evidence="1 6">Multi-pass membrane protein</topology>
    </subcellularLocation>
</comment>
<evidence type="ECO:0000313" key="10">
    <source>
        <dbReference type="Proteomes" id="UP001239994"/>
    </source>
</evidence>
<organism evidence="9 10">
    <name type="scientific">Electrophorus voltai</name>
    <dbReference type="NCBI Taxonomy" id="2609070"/>
    <lineage>
        <taxon>Eukaryota</taxon>
        <taxon>Metazoa</taxon>
        <taxon>Chordata</taxon>
        <taxon>Craniata</taxon>
        <taxon>Vertebrata</taxon>
        <taxon>Euteleostomi</taxon>
        <taxon>Actinopterygii</taxon>
        <taxon>Neopterygii</taxon>
        <taxon>Teleostei</taxon>
        <taxon>Ostariophysi</taxon>
        <taxon>Gymnotiformes</taxon>
        <taxon>Gymnotoidei</taxon>
        <taxon>Gymnotidae</taxon>
        <taxon>Electrophorus</taxon>
    </lineage>
</organism>
<keyword evidence="5 6" id="KW-0472">Membrane</keyword>
<dbReference type="AlphaFoldDB" id="A0AAD8ZME4"/>
<evidence type="ECO:0000256" key="7">
    <source>
        <dbReference type="SAM" id="MobiDB-lite"/>
    </source>
</evidence>
<feature type="transmembrane region" description="Helical" evidence="6">
    <location>
        <begin position="1005"/>
        <end position="1034"/>
    </location>
</feature>
<sequence>MSQESYKIMADYLVHRECWIHYSLNDTDKQFNQVALQFIPGLQEWKTFQEATVESFTPAFNWDHSSSSDHKILTMSSQTSKDKSRSVLKGEGDAPNSLSNRDTINVPDDCSLSDSDPDELSETFGRKVEDLSSSSEEEEEVRPANPILQGKPAFRLTGGSSGFSDRSRSIFDQLDSAAKLTSTRLAEDNVLDGAFARPAPPSPPPAPLRYSAASEGAKKVMSGKRVPDYLAHPERWTRYSLEDIPETGEQENKQVALQFIQGLQERRRSQEATVGSFTPAFNQDHNSSSDHKIIFTKPSQTSKDECRSVLKVNRAKGREVGLGHLDAGQEEEGGGNATSLHHTEKQAEKKRKRASEEEEEEEEKANREQGTASHIAFSCGKKDDLELQVRSKEGVDNGREPLLSEMPKAHKPAVRLFDCILVACLNEDEVDPMFKKREAFINELKSKKMKVTKIMHDNKVFYGIRAPEEIFEKFKYLLKVSDSCNWSIKQKDCIPHITRDYFGEKVALYFLWLGWYTLMLIPAAIIGVVVFLYAIAFFSTDPLIKEVCESNIIMCPSCDKKCQVWQLSDTCGYAKMSHLFDNEGTVAFAMFMAIWATVFLELWKRHRSLHVTRWNVYDCRILAGGLCRCPQEELILMIVNDPHCKPKDYKRAYLQNILVILLGTLVLLLIIGMTHVLVIFRVWSATVLAEAPWKFLSDYSNVISVMLGAVLHYFIIQFMTHVNKFMALKLIKMEKLRSGSAKERSFTVKMFTFQFFTLFSSLIYVAFFLGRINGYPGNYVRIAGKLRLEECHPSGCLTDLFIQMAVIMLLKQTVNNIIEFTVPWFKRFMKRTAFKKELRNCGNCYRKACRNEGPDVNLCEICNLRDWLRNYNLSAVDAFSLFNEYLEMVIQFSFTTIFVAAFPLAPLFALINNIFEIRLDAIKMLRLGRRIVPNKANDIGVWTPVLEVIGVMAVIANGLVIGISSDFVPRLVYRYHYGPCANVTSTDIHYRDYRNDDDHSLTSQFWLILAARFAFVILFEHVILLCKFLIAWFVPDNPIRVKNHNLHDRLTRLKHELHLLQSQCFEGQYYDDD</sequence>
<dbReference type="Pfam" id="PF15264">
    <property type="entry name" value="TSSC4"/>
    <property type="match status" value="1"/>
</dbReference>
<keyword evidence="4 6" id="KW-1133">Transmembrane helix</keyword>
<feature type="transmembrane region" description="Helical" evidence="6">
    <location>
        <begin position="746"/>
        <end position="769"/>
    </location>
</feature>
<name>A0AAD8ZME4_9TELE</name>
<feature type="region of interest" description="Disordered" evidence="7">
    <location>
        <begin position="278"/>
        <end position="307"/>
    </location>
</feature>
<dbReference type="Proteomes" id="UP001239994">
    <property type="component" value="Unassembled WGS sequence"/>
</dbReference>
<gene>
    <name evidence="9" type="ORF">P4O66_004393</name>
</gene>